<keyword evidence="12" id="KW-1185">Reference proteome</keyword>
<keyword evidence="6 11" id="KW-0378">Hydrolase</keyword>
<dbReference type="PROSITE" id="PS00123">
    <property type="entry name" value="ALKALINE_PHOSPHATASE"/>
    <property type="match status" value="1"/>
</dbReference>
<evidence type="ECO:0000256" key="8">
    <source>
        <dbReference type="ARBA" id="ARBA00022842"/>
    </source>
</evidence>
<comment type="cofactor">
    <cofactor evidence="1">
        <name>Mg(2+)</name>
        <dbReference type="ChEBI" id="CHEBI:18420"/>
    </cofactor>
</comment>
<dbReference type="PANTHER" id="PTHR11596:SF5">
    <property type="entry name" value="ALKALINE PHOSPHATASE"/>
    <property type="match status" value="1"/>
</dbReference>
<keyword evidence="8" id="KW-0460">Magnesium</keyword>
<name>A0ABZ2YVI3_9BACT</name>
<dbReference type="RefSeq" id="WP_341838231.1">
    <property type="nucleotide sequence ID" value="NZ_CP149822.1"/>
</dbReference>
<comment type="cofactor">
    <cofactor evidence="2">
        <name>Zn(2+)</name>
        <dbReference type="ChEBI" id="CHEBI:29105"/>
    </cofactor>
</comment>
<evidence type="ECO:0000256" key="5">
    <source>
        <dbReference type="ARBA" id="ARBA00022723"/>
    </source>
</evidence>
<sequence>MKHIITCFLLCCGLAGAKAQYTAGNAHSHNDYLQAIPFEKAFSLHFGSIEADVFLKGGELYVAHTPGEIDTAKTLRKFYLEPLREKARAKAGVFGETKQQLQILIDFKTEAAPTMDALLRQLRDFPELMNHPKLTFAISGNRPPQAQWPSYPSCIAFDGRPGVPYAAEELNKVALISDNFRNYSQWNGKGIPVAEDLAKMEKVIAQAHAAGKKFRFWATPDDVNAWKTMMKLGVDYINTDKTDELAAYLRNRVQSQFQGDTAHKVYKPAYRNNDRQSKVKNVILLIGDGMGLAQVYAGYTANFGQLNLFGMLNIGFSKTASSDSYITDSAAGGTAMASGKKTKNRSVGVDHTGVAIPAIPDLAAPLGIRSALITSGDLTDATPAAFYGHTTERDRHAEIAAGLRESPVSLLIGAGGKHFEGVEADLRKKGFTIVRELTAADTIRSRKFMVLTDSAQLRIAQGRGDFLTRSLRTAIRSLQRRPGGFFIMEESAQIDWGGHMNSVPYLTSEMLDFDRAIGEAMRFADSNGETLVIVTADHETGGLTLLDGDISKGYVDGHFSTNDHTALMVPVFAYGPHSGDFRGVYENTEIFHKIMRILRRYQN</sequence>
<dbReference type="Gene3D" id="3.20.20.190">
    <property type="entry name" value="Phosphatidylinositol (PI) phosphodiesterase"/>
    <property type="match status" value="1"/>
</dbReference>
<comment type="similarity">
    <text evidence="3 9">Belongs to the alkaline phosphatase family.</text>
</comment>
<evidence type="ECO:0000313" key="12">
    <source>
        <dbReference type="Proteomes" id="UP001485459"/>
    </source>
</evidence>
<evidence type="ECO:0000256" key="10">
    <source>
        <dbReference type="SAM" id="SignalP"/>
    </source>
</evidence>
<evidence type="ECO:0000256" key="9">
    <source>
        <dbReference type="RuleBase" id="RU003946"/>
    </source>
</evidence>
<dbReference type="CDD" id="cd08577">
    <property type="entry name" value="PI-PLCc_GDPD_SF_unchar3"/>
    <property type="match status" value="1"/>
</dbReference>
<keyword evidence="10" id="KW-0732">Signal</keyword>
<dbReference type="InterPro" id="IPR018299">
    <property type="entry name" value="Alkaline_phosphatase_AS"/>
</dbReference>
<dbReference type="Gene3D" id="3.40.720.10">
    <property type="entry name" value="Alkaline Phosphatase, subunit A"/>
    <property type="match status" value="1"/>
</dbReference>
<dbReference type="InterPro" id="IPR017850">
    <property type="entry name" value="Alkaline_phosphatase_core_sf"/>
</dbReference>
<keyword evidence="4" id="KW-0597">Phosphoprotein</keyword>
<proteinExistence type="inferred from homology"/>
<evidence type="ECO:0000256" key="1">
    <source>
        <dbReference type="ARBA" id="ARBA00001946"/>
    </source>
</evidence>
<evidence type="ECO:0000256" key="7">
    <source>
        <dbReference type="ARBA" id="ARBA00022833"/>
    </source>
</evidence>
<dbReference type="PRINTS" id="PR00113">
    <property type="entry name" value="ALKPHPHTASE"/>
</dbReference>
<dbReference type="SUPFAM" id="SSF51695">
    <property type="entry name" value="PLC-like phosphodiesterases"/>
    <property type="match status" value="1"/>
</dbReference>
<evidence type="ECO:0000256" key="4">
    <source>
        <dbReference type="ARBA" id="ARBA00022553"/>
    </source>
</evidence>
<dbReference type="Pfam" id="PF13653">
    <property type="entry name" value="GDPD_2"/>
    <property type="match status" value="1"/>
</dbReference>
<dbReference type="PANTHER" id="PTHR11596">
    <property type="entry name" value="ALKALINE PHOSPHATASE"/>
    <property type="match status" value="1"/>
</dbReference>
<dbReference type="EMBL" id="CP149822">
    <property type="protein sequence ID" value="WZN43422.1"/>
    <property type="molecule type" value="Genomic_DNA"/>
</dbReference>
<organism evidence="11 12">
    <name type="scientific">Chitinophaga pollutisoli</name>
    <dbReference type="NCBI Taxonomy" id="3133966"/>
    <lineage>
        <taxon>Bacteria</taxon>
        <taxon>Pseudomonadati</taxon>
        <taxon>Bacteroidota</taxon>
        <taxon>Chitinophagia</taxon>
        <taxon>Chitinophagales</taxon>
        <taxon>Chitinophagaceae</taxon>
        <taxon>Chitinophaga</taxon>
    </lineage>
</organism>
<evidence type="ECO:0000256" key="2">
    <source>
        <dbReference type="ARBA" id="ARBA00001947"/>
    </source>
</evidence>
<evidence type="ECO:0000256" key="6">
    <source>
        <dbReference type="ARBA" id="ARBA00022801"/>
    </source>
</evidence>
<keyword evidence="5" id="KW-0479">Metal-binding</keyword>
<dbReference type="EC" id="3.1.3.1" evidence="11"/>
<keyword evidence="7" id="KW-0862">Zinc</keyword>
<dbReference type="CDD" id="cd16012">
    <property type="entry name" value="ALP"/>
    <property type="match status" value="1"/>
</dbReference>
<dbReference type="SUPFAM" id="SSF53649">
    <property type="entry name" value="Alkaline phosphatase-like"/>
    <property type="match status" value="1"/>
</dbReference>
<dbReference type="SMART" id="SM00098">
    <property type="entry name" value="alkPPc"/>
    <property type="match status" value="1"/>
</dbReference>
<gene>
    <name evidence="11" type="ORF">WJU16_10300</name>
</gene>
<dbReference type="GO" id="GO:0004035">
    <property type="term" value="F:alkaline phosphatase activity"/>
    <property type="evidence" value="ECO:0007669"/>
    <property type="project" value="UniProtKB-EC"/>
</dbReference>
<dbReference type="Proteomes" id="UP001485459">
    <property type="component" value="Chromosome"/>
</dbReference>
<dbReference type="Pfam" id="PF00245">
    <property type="entry name" value="Alk_phosphatase"/>
    <property type="match status" value="3"/>
</dbReference>
<feature type="chain" id="PRO_5045821001" evidence="10">
    <location>
        <begin position="18"/>
        <end position="603"/>
    </location>
</feature>
<reference evidence="12" key="1">
    <citation type="submission" date="2024-03" db="EMBL/GenBank/DDBJ databases">
        <title>Chitinophaga horti sp. nov., isolated from garden soil.</title>
        <authorList>
            <person name="Lee D.S."/>
            <person name="Han D.M."/>
            <person name="Baek J.H."/>
            <person name="Choi D.G."/>
            <person name="Jeon J.H."/>
            <person name="Jeon C.O."/>
        </authorList>
    </citation>
    <scope>NUCLEOTIDE SEQUENCE [LARGE SCALE GENOMIC DNA]</scope>
    <source>
        <strain evidence="12">GPA1</strain>
    </source>
</reference>
<evidence type="ECO:0000256" key="3">
    <source>
        <dbReference type="ARBA" id="ARBA00005984"/>
    </source>
</evidence>
<protein>
    <submittedName>
        <fullName evidence="11">Alkaline phosphatase</fullName>
        <ecNumber evidence="11">3.1.3.1</ecNumber>
    </submittedName>
</protein>
<feature type="signal peptide" evidence="10">
    <location>
        <begin position="1"/>
        <end position="17"/>
    </location>
</feature>
<dbReference type="InterPro" id="IPR001952">
    <property type="entry name" value="Alkaline_phosphatase"/>
</dbReference>
<dbReference type="InterPro" id="IPR017946">
    <property type="entry name" value="PLC-like_Pdiesterase_TIM-brl"/>
</dbReference>
<evidence type="ECO:0000313" key="11">
    <source>
        <dbReference type="EMBL" id="WZN43422.1"/>
    </source>
</evidence>
<dbReference type="InterPro" id="IPR039559">
    <property type="entry name" value="AIM6_PI-PLC-like_dom"/>
</dbReference>
<accession>A0ABZ2YVI3</accession>